<keyword evidence="2" id="KW-0732">Signal</keyword>
<name>A0A9P9JDW4_9HYPO</name>
<feature type="region of interest" description="Disordered" evidence="1">
    <location>
        <begin position="58"/>
        <end position="78"/>
    </location>
</feature>
<feature type="chain" id="PRO_5040263692" evidence="2">
    <location>
        <begin position="21"/>
        <end position="243"/>
    </location>
</feature>
<dbReference type="OrthoDB" id="5431298at2759"/>
<protein>
    <submittedName>
        <fullName evidence="3">Uncharacterized protein</fullName>
    </submittedName>
</protein>
<accession>A0A9P9JDW4</accession>
<proteinExistence type="predicted"/>
<evidence type="ECO:0000313" key="3">
    <source>
        <dbReference type="EMBL" id="KAH7161888.1"/>
    </source>
</evidence>
<evidence type="ECO:0000256" key="1">
    <source>
        <dbReference type="SAM" id="MobiDB-lite"/>
    </source>
</evidence>
<feature type="signal peptide" evidence="2">
    <location>
        <begin position="1"/>
        <end position="20"/>
    </location>
</feature>
<feature type="compositionally biased region" description="Low complexity" evidence="1">
    <location>
        <begin position="58"/>
        <end position="69"/>
    </location>
</feature>
<organism evidence="3 4">
    <name type="scientific">Dactylonectria macrodidyma</name>
    <dbReference type="NCBI Taxonomy" id="307937"/>
    <lineage>
        <taxon>Eukaryota</taxon>
        <taxon>Fungi</taxon>
        <taxon>Dikarya</taxon>
        <taxon>Ascomycota</taxon>
        <taxon>Pezizomycotina</taxon>
        <taxon>Sordariomycetes</taxon>
        <taxon>Hypocreomycetidae</taxon>
        <taxon>Hypocreales</taxon>
        <taxon>Nectriaceae</taxon>
        <taxon>Dactylonectria</taxon>
    </lineage>
</organism>
<dbReference type="AlphaFoldDB" id="A0A9P9JDW4"/>
<dbReference type="Proteomes" id="UP000738349">
    <property type="component" value="Unassembled WGS sequence"/>
</dbReference>
<gene>
    <name evidence="3" type="ORF">EDB81DRAFT_785697</name>
</gene>
<evidence type="ECO:0000256" key="2">
    <source>
        <dbReference type="SAM" id="SignalP"/>
    </source>
</evidence>
<evidence type="ECO:0000313" key="4">
    <source>
        <dbReference type="Proteomes" id="UP000738349"/>
    </source>
</evidence>
<keyword evidence="4" id="KW-1185">Reference proteome</keyword>
<dbReference type="EMBL" id="JAGMUV010000004">
    <property type="protein sequence ID" value="KAH7161888.1"/>
    <property type="molecule type" value="Genomic_DNA"/>
</dbReference>
<comment type="caution">
    <text evidence="3">The sequence shown here is derived from an EMBL/GenBank/DDBJ whole genome shotgun (WGS) entry which is preliminary data.</text>
</comment>
<reference evidence="3" key="1">
    <citation type="journal article" date="2021" name="Nat. Commun.">
        <title>Genetic determinants of endophytism in the Arabidopsis root mycobiome.</title>
        <authorList>
            <person name="Mesny F."/>
            <person name="Miyauchi S."/>
            <person name="Thiergart T."/>
            <person name="Pickel B."/>
            <person name="Atanasova L."/>
            <person name="Karlsson M."/>
            <person name="Huettel B."/>
            <person name="Barry K.W."/>
            <person name="Haridas S."/>
            <person name="Chen C."/>
            <person name="Bauer D."/>
            <person name="Andreopoulos W."/>
            <person name="Pangilinan J."/>
            <person name="LaButti K."/>
            <person name="Riley R."/>
            <person name="Lipzen A."/>
            <person name="Clum A."/>
            <person name="Drula E."/>
            <person name="Henrissat B."/>
            <person name="Kohler A."/>
            <person name="Grigoriev I.V."/>
            <person name="Martin F.M."/>
            <person name="Hacquard S."/>
        </authorList>
    </citation>
    <scope>NUCLEOTIDE SEQUENCE</scope>
    <source>
        <strain evidence="3">MPI-CAGE-AT-0147</strain>
    </source>
</reference>
<sequence>MPSFTRIVTSLACVMAVANAVPTNNVARQHHTDCPQGTAYYACGDNKGCFSQDPCSSVSTPSQNSNSDSTRSDCPTGSETVQLIPSVIYDVFPKHPDLAKDPVAGVHLETYNNASQVEQVLVFKGIPASAKECSLGWQQGERIERVFVVKGKDALSEARLMTGFPKEGEKVTYNSIEPFVREDDFAGMDFTNWDDLDADLHIGGGYECSETVYIKVSLRNKDGNSKVYLKQDENNGYYVTYSC</sequence>